<keyword evidence="4" id="KW-1133">Transmembrane helix</keyword>
<dbReference type="GeneID" id="25909536"/>
<gene>
    <name evidence="6" type="ORF">SARC_09032</name>
</gene>
<dbReference type="InterPro" id="IPR049625">
    <property type="entry name" value="Glyco_transf_61_cat"/>
</dbReference>
<dbReference type="EMBL" id="KQ242470">
    <property type="protein sequence ID" value="KNC78548.1"/>
    <property type="molecule type" value="Genomic_DNA"/>
</dbReference>
<accession>A0A0L0FRC4</accession>
<evidence type="ECO:0000313" key="7">
    <source>
        <dbReference type="Proteomes" id="UP000054560"/>
    </source>
</evidence>
<keyword evidence="1" id="KW-0328">Glycosyltransferase</keyword>
<organism evidence="6 7">
    <name type="scientific">Sphaeroforma arctica JP610</name>
    <dbReference type="NCBI Taxonomy" id="667725"/>
    <lineage>
        <taxon>Eukaryota</taxon>
        <taxon>Ichthyosporea</taxon>
        <taxon>Ichthyophonida</taxon>
        <taxon>Sphaeroforma</taxon>
    </lineage>
</organism>
<name>A0A0L0FRC4_9EUKA</name>
<evidence type="ECO:0000256" key="4">
    <source>
        <dbReference type="SAM" id="Phobius"/>
    </source>
</evidence>
<feature type="non-terminal residue" evidence="6">
    <location>
        <position position="1"/>
    </location>
</feature>
<keyword evidence="2" id="KW-0808">Transferase</keyword>
<sequence>YQERLVNRYRIQDIPMQRNRCLLVTRRAGRRDNEVYRRILNEVDVVRLLEDAGLEVDMVDFQTISDYEQIIRTRMAGVFVAMHGAGMSNTMWLHPQAVVIELQTYGFQKWGYRNFLRAMGIHYEYWVNTHTANAVHTYKSLASEGSYDFYRGRDQIVDIKELRYVLNVALHPREPSDQQLYLLYLLKYAAGFGCGLLLCYLILQVCTQLWVWQGPKRRPIKTAFQKVRPD</sequence>
<evidence type="ECO:0000256" key="3">
    <source>
        <dbReference type="ARBA" id="ARBA00023180"/>
    </source>
</evidence>
<dbReference type="AlphaFoldDB" id="A0A0L0FRC4"/>
<dbReference type="RefSeq" id="XP_014152450.1">
    <property type="nucleotide sequence ID" value="XM_014296975.1"/>
</dbReference>
<keyword evidence="4" id="KW-0812">Transmembrane</keyword>
<dbReference type="Proteomes" id="UP000054560">
    <property type="component" value="Unassembled WGS sequence"/>
</dbReference>
<keyword evidence="7" id="KW-1185">Reference proteome</keyword>
<dbReference type="eggNOG" id="ENOG502SE2C">
    <property type="taxonomic scope" value="Eukaryota"/>
</dbReference>
<evidence type="ECO:0000313" key="6">
    <source>
        <dbReference type="EMBL" id="KNC78548.1"/>
    </source>
</evidence>
<evidence type="ECO:0000259" key="5">
    <source>
        <dbReference type="Pfam" id="PF04577"/>
    </source>
</evidence>
<dbReference type="InterPro" id="IPR007657">
    <property type="entry name" value="Glycosyltransferase_61"/>
</dbReference>
<dbReference type="GO" id="GO:0016757">
    <property type="term" value="F:glycosyltransferase activity"/>
    <property type="evidence" value="ECO:0007669"/>
    <property type="project" value="UniProtKB-KW"/>
</dbReference>
<keyword evidence="4" id="KW-0472">Membrane</keyword>
<protein>
    <recommendedName>
        <fullName evidence="5">Glycosyltransferase 61 catalytic domain-containing protein</fullName>
    </recommendedName>
</protein>
<feature type="domain" description="Glycosyltransferase 61 catalytic" evidence="5">
    <location>
        <begin position="4"/>
        <end position="100"/>
    </location>
</feature>
<keyword evidence="3" id="KW-0325">Glycoprotein</keyword>
<dbReference type="OrthoDB" id="529273at2759"/>
<dbReference type="PANTHER" id="PTHR20961:SF124">
    <property type="entry name" value="GLYCOSYLTRANSFERASE"/>
    <property type="match status" value="1"/>
</dbReference>
<dbReference type="PANTHER" id="PTHR20961">
    <property type="entry name" value="GLYCOSYLTRANSFERASE"/>
    <property type="match status" value="1"/>
</dbReference>
<evidence type="ECO:0000256" key="2">
    <source>
        <dbReference type="ARBA" id="ARBA00022679"/>
    </source>
</evidence>
<feature type="transmembrane region" description="Helical" evidence="4">
    <location>
        <begin position="181"/>
        <end position="203"/>
    </location>
</feature>
<evidence type="ECO:0000256" key="1">
    <source>
        <dbReference type="ARBA" id="ARBA00022676"/>
    </source>
</evidence>
<reference evidence="6 7" key="1">
    <citation type="submission" date="2011-02" db="EMBL/GenBank/DDBJ databases">
        <title>The Genome Sequence of Sphaeroforma arctica JP610.</title>
        <authorList>
            <consortium name="The Broad Institute Genome Sequencing Platform"/>
            <person name="Russ C."/>
            <person name="Cuomo C."/>
            <person name="Young S.K."/>
            <person name="Zeng Q."/>
            <person name="Gargeya S."/>
            <person name="Alvarado L."/>
            <person name="Berlin A."/>
            <person name="Chapman S.B."/>
            <person name="Chen Z."/>
            <person name="Freedman E."/>
            <person name="Gellesch M."/>
            <person name="Goldberg J."/>
            <person name="Griggs A."/>
            <person name="Gujja S."/>
            <person name="Heilman E."/>
            <person name="Heiman D."/>
            <person name="Howarth C."/>
            <person name="Mehta T."/>
            <person name="Neiman D."/>
            <person name="Pearson M."/>
            <person name="Roberts A."/>
            <person name="Saif S."/>
            <person name="Shea T."/>
            <person name="Shenoy N."/>
            <person name="Sisk P."/>
            <person name="Stolte C."/>
            <person name="Sykes S."/>
            <person name="White J."/>
            <person name="Yandava C."/>
            <person name="Burger G."/>
            <person name="Gray M.W."/>
            <person name="Holland P.W.H."/>
            <person name="King N."/>
            <person name="Lang F.B.F."/>
            <person name="Roger A.J."/>
            <person name="Ruiz-Trillo I."/>
            <person name="Haas B."/>
            <person name="Nusbaum C."/>
            <person name="Birren B."/>
        </authorList>
    </citation>
    <scope>NUCLEOTIDE SEQUENCE [LARGE SCALE GENOMIC DNA]</scope>
    <source>
        <strain evidence="6 7">JP610</strain>
    </source>
</reference>
<dbReference type="Pfam" id="PF04577">
    <property type="entry name" value="Glyco_transf_61"/>
    <property type="match status" value="1"/>
</dbReference>
<proteinExistence type="predicted"/>